<evidence type="ECO:0000313" key="4">
    <source>
        <dbReference type="Proteomes" id="UP000494040"/>
    </source>
</evidence>
<dbReference type="InterPro" id="IPR032870">
    <property type="entry name" value="ALKBH7-like"/>
</dbReference>
<protein>
    <recommendedName>
        <fullName evidence="2">Alpha-ketoglutarate-dependent dioxygenase AlkB-like domain-containing protein</fullName>
    </recommendedName>
</protein>
<evidence type="ECO:0000259" key="2">
    <source>
        <dbReference type="Pfam" id="PF13532"/>
    </source>
</evidence>
<dbReference type="InterPro" id="IPR037151">
    <property type="entry name" value="AlkB-like_sf"/>
</dbReference>
<dbReference type="GO" id="GO:0006631">
    <property type="term" value="P:fatty acid metabolic process"/>
    <property type="evidence" value="ECO:0007669"/>
    <property type="project" value="TreeGrafter"/>
</dbReference>
<evidence type="ECO:0000313" key="3">
    <source>
        <dbReference type="EnsemblMetazoa" id="XP_014254568.1"/>
    </source>
</evidence>
<feature type="domain" description="Alpha-ketoglutarate-dependent dioxygenase AlkB-like" evidence="2">
    <location>
        <begin position="133"/>
        <end position="216"/>
    </location>
</feature>
<evidence type="ECO:0000256" key="1">
    <source>
        <dbReference type="ARBA" id="ARBA00001954"/>
    </source>
</evidence>
<dbReference type="InterPro" id="IPR027450">
    <property type="entry name" value="AlkB-like"/>
</dbReference>
<name>A0A8I6S242_CIMLE</name>
<dbReference type="Proteomes" id="UP000494040">
    <property type="component" value="Unassembled WGS sequence"/>
</dbReference>
<proteinExistence type="predicted"/>
<dbReference type="OrthoDB" id="28127at2759"/>
<dbReference type="EnsemblMetazoa" id="XM_014399082.2">
    <property type="protein sequence ID" value="XP_014254568.1"/>
    <property type="gene ID" value="LOC106669547"/>
</dbReference>
<organism evidence="3 4">
    <name type="scientific">Cimex lectularius</name>
    <name type="common">Bed bug</name>
    <name type="synonym">Acanthia lectularia</name>
    <dbReference type="NCBI Taxonomy" id="79782"/>
    <lineage>
        <taxon>Eukaryota</taxon>
        <taxon>Metazoa</taxon>
        <taxon>Ecdysozoa</taxon>
        <taxon>Arthropoda</taxon>
        <taxon>Hexapoda</taxon>
        <taxon>Insecta</taxon>
        <taxon>Pterygota</taxon>
        <taxon>Neoptera</taxon>
        <taxon>Paraneoptera</taxon>
        <taxon>Hemiptera</taxon>
        <taxon>Heteroptera</taxon>
        <taxon>Panheteroptera</taxon>
        <taxon>Cimicomorpha</taxon>
        <taxon>Cimicidae</taxon>
        <taxon>Cimex</taxon>
    </lineage>
</organism>
<dbReference type="GO" id="GO:0005759">
    <property type="term" value="C:mitochondrial matrix"/>
    <property type="evidence" value="ECO:0007669"/>
    <property type="project" value="TreeGrafter"/>
</dbReference>
<dbReference type="OMA" id="VEPHMKR"/>
<dbReference type="Pfam" id="PF13532">
    <property type="entry name" value="2OG-FeII_Oxy_2"/>
    <property type="match status" value="1"/>
</dbReference>
<accession>A0A8I6S242</accession>
<comment type="cofactor">
    <cofactor evidence="1">
        <name>Fe(2+)</name>
        <dbReference type="ChEBI" id="CHEBI:29033"/>
    </cofactor>
</comment>
<sequence>MNKKVQKALIYVGKRYVLSSSKIQTRIEVPKWIYFHKDSDSQKKQELLKDLSISNDFIDDDEEKSIMDEIGPYLKRMRYEYDHWDNAIHGFKETEKLEWNAKNSEILKRVREFAFPEGSGQLPHVHILDLAENGYIKPHTDSDRFCGDVIAGLSLLTDSVMRFIKADDITFDVKLQRKSLYIMKGCVRYDFTHEILSNENSYFNGERVEKKRRISVICRSEPR</sequence>
<dbReference type="KEGG" id="clec:106669547"/>
<keyword evidence="4" id="KW-1185">Reference proteome</keyword>
<dbReference type="GO" id="GO:0006974">
    <property type="term" value="P:DNA damage response"/>
    <property type="evidence" value="ECO:0007669"/>
    <property type="project" value="InterPro"/>
</dbReference>
<reference evidence="3" key="1">
    <citation type="submission" date="2022-01" db="UniProtKB">
        <authorList>
            <consortium name="EnsemblMetazoa"/>
        </authorList>
    </citation>
    <scope>IDENTIFICATION</scope>
</reference>
<dbReference type="SUPFAM" id="SSF51197">
    <property type="entry name" value="Clavaminate synthase-like"/>
    <property type="match status" value="1"/>
</dbReference>
<dbReference type="Gene3D" id="2.60.120.590">
    <property type="entry name" value="Alpha-ketoglutarate-dependent dioxygenase AlkB-like"/>
    <property type="match status" value="1"/>
</dbReference>
<dbReference type="AlphaFoldDB" id="A0A8I6S242"/>
<dbReference type="PANTHER" id="PTHR21052:SF0">
    <property type="entry name" value="ALPHA-KETOGLUTARATE-DEPENDENT DIOXYGENASE ALKB HOMOLOG 7, MITOCHONDRIAL"/>
    <property type="match status" value="1"/>
</dbReference>
<gene>
    <name evidence="3" type="primary">106669547</name>
</gene>
<dbReference type="PANTHER" id="PTHR21052">
    <property type="entry name" value="SPERMATOGENESIS ASSOCIATED 11-RELATED"/>
    <property type="match status" value="1"/>
</dbReference>